<keyword evidence="4" id="KW-1185">Reference proteome</keyword>
<dbReference type="InParanoid" id="W3WGG7"/>
<dbReference type="SUPFAM" id="SSF56281">
    <property type="entry name" value="Metallo-hydrolase/oxidoreductase"/>
    <property type="match status" value="1"/>
</dbReference>
<dbReference type="HOGENOM" id="CLU_051050_1_0_1"/>
<gene>
    <name evidence="3" type="ORF">PFICI_15178</name>
</gene>
<dbReference type="OMA" id="YDSTAVW"/>
<organism evidence="3 4">
    <name type="scientific">Pestalotiopsis fici (strain W106-1 / CGMCC3.15140)</name>
    <dbReference type="NCBI Taxonomy" id="1229662"/>
    <lineage>
        <taxon>Eukaryota</taxon>
        <taxon>Fungi</taxon>
        <taxon>Dikarya</taxon>
        <taxon>Ascomycota</taxon>
        <taxon>Pezizomycotina</taxon>
        <taxon>Sordariomycetes</taxon>
        <taxon>Xylariomycetidae</taxon>
        <taxon>Amphisphaeriales</taxon>
        <taxon>Sporocadaceae</taxon>
        <taxon>Pestalotiopsis</taxon>
    </lineage>
</organism>
<name>W3WGG7_PESFW</name>
<dbReference type="GO" id="GO:0016787">
    <property type="term" value="F:hydrolase activity"/>
    <property type="evidence" value="ECO:0007669"/>
    <property type="project" value="UniProtKB-KW"/>
</dbReference>
<sequence length="270" mass="29239">MNSSLPSKHTSVVVTYIGTATAIIEIEGVTFLTDPYFSPDGTSWEVVPGVFLTSHYTPALGLSALPPIDVVLLSHEDHPDNLDEVGRRLLDGRIVFTTTDGARKLAPRPGVRGLKPWETVRVERAGKTFEITGTPCRHLPGGECTGFVLSTANLGMTDGRPNAIYFSGDTVYIEELAGIRGRFHVSVALLNIGAAAAAVPGMKEPLLITMDGRQAAQLHRDMGADVMIPLHFECWDHFTEDKAALQRILETEGISANVRWLDPGVATRVI</sequence>
<dbReference type="AlphaFoldDB" id="W3WGG7"/>
<evidence type="ECO:0000259" key="2">
    <source>
        <dbReference type="Pfam" id="PF12706"/>
    </source>
</evidence>
<dbReference type="InterPro" id="IPR036866">
    <property type="entry name" value="RibonucZ/Hydroxyglut_hydro"/>
</dbReference>
<dbReference type="Gene3D" id="3.60.15.10">
    <property type="entry name" value="Ribonuclease Z/Hydroxyacylglutathione hydrolase-like"/>
    <property type="match status" value="1"/>
</dbReference>
<dbReference type="PANTHER" id="PTHR43546">
    <property type="entry name" value="UPF0173 METAL-DEPENDENT HYDROLASE MJ1163-RELATED"/>
    <property type="match status" value="1"/>
</dbReference>
<evidence type="ECO:0000313" key="3">
    <source>
        <dbReference type="EMBL" id="ETS73003.1"/>
    </source>
</evidence>
<dbReference type="OrthoDB" id="332863at2759"/>
<dbReference type="InterPro" id="IPR001279">
    <property type="entry name" value="Metallo-B-lactamas"/>
</dbReference>
<dbReference type="EMBL" id="KI912124">
    <property type="protein sequence ID" value="ETS73003.1"/>
    <property type="molecule type" value="Genomic_DNA"/>
</dbReference>
<dbReference type="GeneID" id="19280191"/>
<evidence type="ECO:0000313" key="4">
    <source>
        <dbReference type="Proteomes" id="UP000030651"/>
    </source>
</evidence>
<protein>
    <recommendedName>
        <fullName evidence="2">Metallo-beta-lactamase domain-containing protein</fullName>
    </recommendedName>
</protein>
<proteinExistence type="predicted"/>
<dbReference type="eggNOG" id="ENOG502QU66">
    <property type="taxonomic scope" value="Eukaryota"/>
</dbReference>
<keyword evidence="1" id="KW-0378">Hydrolase</keyword>
<accession>W3WGG7</accession>
<feature type="domain" description="Metallo-beta-lactamase" evidence="2">
    <location>
        <begin position="31"/>
        <end position="232"/>
    </location>
</feature>
<evidence type="ECO:0000256" key="1">
    <source>
        <dbReference type="ARBA" id="ARBA00022801"/>
    </source>
</evidence>
<dbReference type="Pfam" id="PF12706">
    <property type="entry name" value="Lactamase_B_2"/>
    <property type="match status" value="1"/>
</dbReference>
<dbReference type="Proteomes" id="UP000030651">
    <property type="component" value="Unassembled WGS sequence"/>
</dbReference>
<dbReference type="RefSeq" id="XP_007841950.1">
    <property type="nucleotide sequence ID" value="XM_007843759.1"/>
</dbReference>
<dbReference type="KEGG" id="pfy:PFICI_15178"/>
<reference evidence="4" key="1">
    <citation type="journal article" date="2015" name="BMC Genomics">
        <title>Genomic and transcriptomic analysis of the endophytic fungus Pestalotiopsis fici reveals its lifestyle and high potential for synthesis of natural products.</title>
        <authorList>
            <person name="Wang X."/>
            <person name="Zhang X."/>
            <person name="Liu L."/>
            <person name="Xiang M."/>
            <person name="Wang W."/>
            <person name="Sun X."/>
            <person name="Che Y."/>
            <person name="Guo L."/>
            <person name="Liu G."/>
            <person name="Guo L."/>
            <person name="Wang C."/>
            <person name="Yin W.B."/>
            <person name="Stadler M."/>
            <person name="Zhang X."/>
            <person name="Liu X."/>
        </authorList>
    </citation>
    <scope>NUCLEOTIDE SEQUENCE [LARGE SCALE GENOMIC DNA]</scope>
    <source>
        <strain evidence="4">W106-1 / CGMCC3.15140</strain>
    </source>
</reference>
<dbReference type="PANTHER" id="PTHR43546:SF9">
    <property type="entry name" value="L-ASCORBATE-6-PHOSPHATE LACTONASE ULAG-RELATED"/>
    <property type="match status" value="1"/>
</dbReference>
<dbReference type="InterPro" id="IPR050114">
    <property type="entry name" value="UPF0173_UPF0282_UlaG_hydrolase"/>
</dbReference>